<reference evidence="5" key="2">
    <citation type="submission" date="2023-06" db="EMBL/GenBank/DDBJ databases">
        <authorList>
            <consortium name="Lawrence Berkeley National Laboratory"/>
            <person name="Mondo S.J."/>
            <person name="Hensen N."/>
            <person name="Bonometti L."/>
            <person name="Westerberg I."/>
            <person name="Brannstrom I.O."/>
            <person name="Guillou S."/>
            <person name="Cros-Aarteil S."/>
            <person name="Calhoun S."/>
            <person name="Haridas S."/>
            <person name="Kuo A."/>
            <person name="Pangilinan J."/>
            <person name="Riley R."/>
            <person name="Labutti K."/>
            <person name="Andreopoulos B."/>
            <person name="Lipzen A."/>
            <person name="Chen C."/>
            <person name="Yanf M."/>
            <person name="Daum C."/>
            <person name="Ng V."/>
            <person name="Clum A."/>
            <person name="Steindorff A."/>
            <person name="Ohm R."/>
            <person name="Martin F."/>
            <person name="Silar P."/>
            <person name="Natvig D."/>
            <person name="Lalanne C."/>
            <person name="Gautier V."/>
            <person name="Ament-Velasquez S.L."/>
            <person name="Kruys A."/>
            <person name="Hutchinson M.I."/>
            <person name="Powell A.J."/>
            <person name="Barry K."/>
            <person name="Miller A.N."/>
            <person name="Grigoriev I.V."/>
            <person name="Debuchy R."/>
            <person name="Gladieux P."/>
            <person name="Thoren M.H."/>
            <person name="Johannesson H."/>
        </authorList>
    </citation>
    <scope>NUCLEOTIDE SEQUENCE</scope>
    <source>
        <strain evidence="5">PSN324</strain>
    </source>
</reference>
<evidence type="ECO:0000256" key="1">
    <source>
        <dbReference type="ARBA" id="ARBA00022603"/>
    </source>
</evidence>
<comment type="caution">
    <text evidence="5">The sequence shown here is derived from an EMBL/GenBank/DDBJ whole genome shotgun (WGS) entry which is preliminary data.</text>
</comment>
<dbReference type="PROSITE" id="PS51683">
    <property type="entry name" value="SAM_OMT_II"/>
    <property type="match status" value="1"/>
</dbReference>
<dbReference type="InterPro" id="IPR001077">
    <property type="entry name" value="COMT_C"/>
</dbReference>
<keyword evidence="3" id="KW-0949">S-adenosyl-L-methionine</keyword>
<gene>
    <name evidence="5" type="ORF">QBC42DRAFT_274223</name>
</gene>
<sequence>MTTSPLTRLAEQLLEKAKILDSYSQSHGIEPLSFERETLADLPLEIENVRKAAIDICQDAKRLAQGPRDLLWELLNQSVDLANFQFIYHYNIPKHVPLVGSISYSELAALTGFDEIFLKRMVRVAMINRIFLETPDGRVAHSGASRILHEEPGAMDTAGFLLEEIFPAAPKLVDALKKYPASGEPNETAFNLAFNTSRSFYKELEATPERSRRFGAAMRWMSRGGRFSNDHIVRGYEWAQVDHANGLVVDVGGGHGSVSIALANSTSKVKFIVQDLPETATHGAKLLPGSLKERVSFMPHDFFGEQPVKGADVYFYRYILHNWSDKYASLILKALIPALRDGSRIVIVECLPDDASMTRWTDKQSYNIDIISMIGWNSVERTSSHWEMLFKSVDSRLEYLGTKAMPGASVALIEARFRSA</sequence>
<proteinExistence type="predicted"/>
<dbReference type="Gene3D" id="1.10.10.10">
    <property type="entry name" value="Winged helix-like DNA-binding domain superfamily/Winged helix DNA-binding domain"/>
    <property type="match status" value="1"/>
</dbReference>
<feature type="domain" description="O-methyltransferase C-terminal" evidence="4">
    <location>
        <begin position="187"/>
        <end position="392"/>
    </location>
</feature>
<dbReference type="SUPFAM" id="SSF53335">
    <property type="entry name" value="S-adenosyl-L-methionine-dependent methyltransferases"/>
    <property type="match status" value="1"/>
</dbReference>
<dbReference type="InterPro" id="IPR016461">
    <property type="entry name" value="COMT-like"/>
</dbReference>
<keyword evidence="2" id="KW-0808">Transferase</keyword>
<dbReference type="Pfam" id="PF00891">
    <property type="entry name" value="Methyltransf_2"/>
    <property type="match status" value="1"/>
</dbReference>
<dbReference type="GO" id="GO:0032259">
    <property type="term" value="P:methylation"/>
    <property type="evidence" value="ECO:0007669"/>
    <property type="project" value="UniProtKB-KW"/>
</dbReference>
<dbReference type="EMBL" id="MU865034">
    <property type="protein sequence ID" value="KAK4459522.1"/>
    <property type="molecule type" value="Genomic_DNA"/>
</dbReference>
<reference evidence="5" key="1">
    <citation type="journal article" date="2023" name="Mol. Phylogenet. Evol.">
        <title>Genome-scale phylogeny and comparative genomics of the fungal order Sordariales.</title>
        <authorList>
            <person name="Hensen N."/>
            <person name="Bonometti L."/>
            <person name="Westerberg I."/>
            <person name="Brannstrom I.O."/>
            <person name="Guillou S."/>
            <person name="Cros-Aarteil S."/>
            <person name="Calhoun S."/>
            <person name="Haridas S."/>
            <person name="Kuo A."/>
            <person name="Mondo S."/>
            <person name="Pangilinan J."/>
            <person name="Riley R."/>
            <person name="LaButti K."/>
            <person name="Andreopoulos B."/>
            <person name="Lipzen A."/>
            <person name="Chen C."/>
            <person name="Yan M."/>
            <person name="Daum C."/>
            <person name="Ng V."/>
            <person name="Clum A."/>
            <person name="Steindorff A."/>
            <person name="Ohm R.A."/>
            <person name="Martin F."/>
            <person name="Silar P."/>
            <person name="Natvig D.O."/>
            <person name="Lalanne C."/>
            <person name="Gautier V."/>
            <person name="Ament-Velasquez S.L."/>
            <person name="Kruys A."/>
            <person name="Hutchinson M.I."/>
            <person name="Powell A.J."/>
            <person name="Barry K."/>
            <person name="Miller A.N."/>
            <person name="Grigoriev I.V."/>
            <person name="Debuchy R."/>
            <person name="Gladieux P."/>
            <person name="Hiltunen Thoren M."/>
            <person name="Johannesson H."/>
        </authorList>
    </citation>
    <scope>NUCLEOTIDE SEQUENCE</scope>
    <source>
        <strain evidence="5">PSN324</strain>
    </source>
</reference>
<dbReference type="InterPro" id="IPR036388">
    <property type="entry name" value="WH-like_DNA-bd_sf"/>
</dbReference>
<evidence type="ECO:0000313" key="6">
    <source>
        <dbReference type="Proteomes" id="UP001321749"/>
    </source>
</evidence>
<name>A0AAV9HG95_9PEZI</name>
<dbReference type="SUPFAM" id="SSF46785">
    <property type="entry name" value="Winged helix' DNA-binding domain"/>
    <property type="match status" value="1"/>
</dbReference>
<evidence type="ECO:0000256" key="3">
    <source>
        <dbReference type="ARBA" id="ARBA00022691"/>
    </source>
</evidence>
<keyword evidence="6" id="KW-1185">Reference proteome</keyword>
<dbReference type="Gene3D" id="3.40.50.150">
    <property type="entry name" value="Vaccinia Virus protein VP39"/>
    <property type="match status" value="1"/>
</dbReference>
<organism evidence="5 6">
    <name type="scientific">Cladorrhinum samala</name>
    <dbReference type="NCBI Taxonomy" id="585594"/>
    <lineage>
        <taxon>Eukaryota</taxon>
        <taxon>Fungi</taxon>
        <taxon>Dikarya</taxon>
        <taxon>Ascomycota</taxon>
        <taxon>Pezizomycotina</taxon>
        <taxon>Sordariomycetes</taxon>
        <taxon>Sordariomycetidae</taxon>
        <taxon>Sordariales</taxon>
        <taxon>Podosporaceae</taxon>
        <taxon>Cladorrhinum</taxon>
    </lineage>
</organism>
<dbReference type="PANTHER" id="PTHR43712:SF16">
    <property type="entry name" value="O-METHYLTRANSFERASE ELCB"/>
    <property type="match status" value="1"/>
</dbReference>
<dbReference type="AlphaFoldDB" id="A0AAV9HG95"/>
<dbReference type="Proteomes" id="UP001321749">
    <property type="component" value="Unassembled WGS sequence"/>
</dbReference>
<protein>
    <submittedName>
        <fullName evidence="5">O-methyltransferase</fullName>
    </submittedName>
</protein>
<accession>A0AAV9HG95</accession>
<evidence type="ECO:0000313" key="5">
    <source>
        <dbReference type="EMBL" id="KAK4459522.1"/>
    </source>
</evidence>
<dbReference type="GO" id="GO:0008171">
    <property type="term" value="F:O-methyltransferase activity"/>
    <property type="evidence" value="ECO:0007669"/>
    <property type="project" value="InterPro"/>
</dbReference>
<keyword evidence="1" id="KW-0489">Methyltransferase</keyword>
<dbReference type="InterPro" id="IPR029063">
    <property type="entry name" value="SAM-dependent_MTases_sf"/>
</dbReference>
<dbReference type="InterPro" id="IPR036390">
    <property type="entry name" value="WH_DNA-bd_sf"/>
</dbReference>
<evidence type="ECO:0000259" key="4">
    <source>
        <dbReference type="Pfam" id="PF00891"/>
    </source>
</evidence>
<evidence type="ECO:0000256" key="2">
    <source>
        <dbReference type="ARBA" id="ARBA00022679"/>
    </source>
</evidence>
<dbReference type="PANTHER" id="PTHR43712">
    <property type="entry name" value="PUTATIVE (AFU_ORTHOLOGUE AFUA_4G14580)-RELATED"/>
    <property type="match status" value="1"/>
</dbReference>